<evidence type="ECO:0000313" key="9">
    <source>
        <dbReference type="Proteomes" id="UP000648482"/>
    </source>
</evidence>
<evidence type="ECO:0000256" key="4">
    <source>
        <dbReference type="ARBA" id="ARBA00022691"/>
    </source>
</evidence>
<comment type="catalytic activity">
    <reaction evidence="6">
        <text>a 2'-deoxycytidine in DNA + S-adenosyl-L-methionine = a 5-methyl-2'-deoxycytidine in DNA + S-adenosyl-L-homocysteine + H(+)</text>
        <dbReference type="Rhea" id="RHEA:13681"/>
        <dbReference type="Rhea" id="RHEA-COMP:11369"/>
        <dbReference type="Rhea" id="RHEA-COMP:11370"/>
        <dbReference type="ChEBI" id="CHEBI:15378"/>
        <dbReference type="ChEBI" id="CHEBI:57856"/>
        <dbReference type="ChEBI" id="CHEBI:59789"/>
        <dbReference type="ChEBI" id="CHEBI:85452"/>
        <dbReference type="ChEBI" id="CHEBI:85454"/>
        <dbReference type="EC" id="2.1.1.37"/>
    </reaction>
</comment>
<evidence type="ECO:0000256" key="3">
    <source>
        <dbReference type="ARBA" id="ARBA00022679"/>
    </source>
</evidence>
<feature type="active site" evidence="7">
    <location>
        <position position="27"/>
    </location>
</feature>
<dbReference type="Proteomes" id="UP000648482">
    <property type="component" value="Unassembled WGS sequence"/>
</dbReference>
<keyword evidence="9" id="KW-1185">Reference proteome</keyword>
<evidence type="ECO:0000256" key="1">
    <source>
        <dbReference type="ARBA" id="ARBA00011975"/>
    </source>
</evidence>
<dbReference type="InterPro" id="IPR018117">
    <property type="entry name" value="C5_DNA_meth_AS"/>
</dbReference>
<proteinExistence type="inferred from homology"/>
<keyword evidence="3 7" id="KW-0808">Transferase</keyword>
<keyword evidence="2 7" id="KW-0489">Methyltransferase</keyword>
<dbReference type="RefSeq" id="WP_226894515.1">
    <property type="nucleotide sequence ID" value="NZ_AQGU01000025.1"/>
</dbReference>
<dbReference type="InterPro" id="IPR050390">
    <property type="entry name" value="C5-Methyltransferase"/>
</dbReference>
<keyword evidence="4 7" id="KW-0949">S-adenosyl-L-methionine</keyword>
<dbReference type="InterPro" id="IPR029063">
    <property type="entry name" value="SAM-dependent_MTases_sf"/>
</dbReference>
<keyword evidence="5" id="KW-0680">Restriction system</keyword>
<evidence type="ECO:0000256" key="6">
    <source>
        <dbReference type="ARBA" id="ARBA00047422"/>
    </source>
</evidence>
<evidence type="ECO:0000256" key="2">
    <source>
        <dbReference type="ARBA" id="ARBA00022603"/>
    </source>
</evidence>
<dbReference type="InterPro" id="IPR001525">
    <property type="entry name" value="C5_MeTfrase"/>
</dbReference>
<evidence type="ECO:0000256" key="7">
    <source>
        <dbReference type="PROSITE-ProRule" id="PRU01016"/>
    </source>
</evidence>
<accession>A0ABR9DY09</accession>
<dbReference type="PRINTS" id="PR00105">
    <property type="entry name" value="C5METTRFRASE"/>
</dbReference>
<dbReference type="PROSITE" id="PS51679">
    <property type="entry name" value="SAM_MT_C5"/>
    <property type="match status" value="1"/>
</dbReference>
<dbReference type="PANTHER" id="PTHR10629">
    <property type="entry name" value="CYTOSINE-SPECIFIC METHYLTRANSFERASE"/>
    <property type="match status" value="1"/>
</dbReference>
<evidence type="ECO:0000256" key="5">
    <source>
        <dbReference type="ARBA" id="ARBA00022747"/>
    </source>
</evidence>
<reference evidence="8 9" key="1">
    <citation type="submission" date="2015-06" db="EMBL/GenBank/DDBJ databases">
        <title>Genome sequence of Pseudoalteromonas aliena.</title>
        <authorList>
            <person name="Xie B.-B."/>
            <person name="Rong J.-C."/>
            <person name="Qin Q.-L."/>
            <person name="Zhang Y.-Z."/>
        </authorList>
    </citation>
    <scope>NUCLEOTIDE SEQUENCE [LARGE SCALE GENOMIC DNA]</scope>
    <source>
        <strain evidence="8 9">SW19</strain>
    </source>
</reference>
<dbReference type="Pfam" id="PF00145">
    <property type="entry name" value="DNA_methylase"/>
    <property type="match status" value="2"/>
</dbReference>
<protein>
    <recommendedName>
        <fullName evidence="1">DNA (cytosine-5-)-methyltransferase</fullName>
        <ecNumber evidence="1">2.1.1.37</ecNumber>
    </recommendedName>
</protein>
<dbReference type="EMBL" id="AQGU01000025">
    <property type="protein sequence ID" value="MBE0359236.1"/>
    <property type="molecule type" value="Genomic_DNA"/>
</dbReference>
<name>A0ABR9DY09_9GAMM</name>
<sequence>MYECSVVNFDYTAIDADIDLISGGPPCQPFSLGGKAKGNEDSRDMFPQVIRAIREKRPKAFIFENVKGLMRKSFSDYFEYITLQPQYPSLNKAIDEPWRLHKSRLDHYHAQSDHMQLEYKVTCKLVNAADYGIPQKRERIFLLAFERILTKTGGFLNRVTQKNL</sequence>
<dbReference type="Gene3D" id="3.40.50.150">
    <property type="entry name" value="Vaccinia Virus protein VP39"/>
    <property type="match status" value="1"/>
</dbReference>
<dbReference type="PROSITE" id="PS00094">
    <property type="entry name" value="C5_MTASE_1"/>
    <property type="match status" value="1"/>
</dbReference>
<dbReference type="PANTHER" id="PTHR10629:SF52">
    <property type="entry name" value="DNA (CYTOSINE-5)-METHYLTRANSFERASE 1"/>
    <property type="match status" value="1"/>
</dbReference>
<organism evidence="8 9">
    <name type="scientific">Pseudoalteromonas aliena SW19</name>
    <dbReference type="NCBI Taxonomy" id="1314866"/>
    <lineage>
        <taxon>Bacteria</taxon>
        <taxon>Pseudomonadati</taxon>
        <taxon>Pseudomonadota</taxon>
        <taxon>Gammaproteobacteria</taxon>
        <taxon>Alteromonadales</taxon>
        <taxon>Pseudoalteromonadaceae</taxon>
        <taxon>Pseudoalteromonas</taxon>
    </lineage>
</organism>
<gene>
    <name evidence="8" type="primary">dcm</name>
    <name evidence="8" type="ORF">PALI_a0469</name>
</gene>
<comment type="caution">
    <text evidence="8">The sequence shown here is derived from an EMBL/GenBank/DDBJ whole genome shotgun (WGS) entry which is preliminary data.</text>
</comment>
<dbReference type="SUPFAM" id="SSF53335">
    <property type="entry name" value="S-adenosyl-L-methionine-dependent methyltransferases"/>
    <property type="match status" value="1"/>
</dbReference>
<dbReference type="EC" id="2.1.1.37" evidence="1"/>
<comment type="similarity">
    <text evidence="7">Belongs to the class I-like SAM-binding methyltransferase superfamily. C5-methyltransferase family.</text>
</comment>
<evidence type="ECO:0000313" key="8">
    <source>
        <dbReference type="EMBL" id="MBE0359236.1"/>
    </source>
</evidence>